<proteinExistence type="predicted"/>
<organism evidence="1">
    <name type="scientific">Cacopsylla melanoneura</name>
    <dbReference type="NCBI Taxonomy" id="428564"/>
    <lineage>
        <taxon>Eukaryota</taxon>
        <taxon>Metazoa</taxon>
        <taxon>Ecdysozoa</taxon>
        <taxon>Arthropoda</taxon>
        <taxon>Hexapoda</taxon>
        <taxon>Insecta</taxon>
        <taxon>Pterygota</taxon>
        <taxon>Neoptera</taxon>
        <taxon>Paraneoptera</taxon>
        <taxon>Hemiptera</taxon>
        <taxon>Sternorrhyncha</taxon>
        <taxon>Psylloidea</taxon>
        <taxon>Psyllidae</taxon>
        <taxon>Psyllinae</taxon>
        <taxon>Cacopsylla</taxon>
    </lineage>
</organism>
<protein>
    <submittedName>
        <fullName evidence="1">Uncharacterized protein</fullName>
    </submittedName>
</protein>
<dbReference type="AlphaFoldDB" id="A0A8D8ZFB5"/>
<accession>A0A8D8ZFB5</accession>
<sequence>MISIDLIGVDFRKMFSIRLSASEEELIDIIFPFGLLQMTSLKGPYNYIVSSGCSYLAKTKCIVQRKNSIGIEVFRDVIVSKLMCILVWRNCIMYLGAFKQKKMEKILQCRRRNTKKVQKKGKKVS</sequence>
<dbReference type="EMBL" id="HBUF01481407">
    <property type="protein sequence ID" value="CAG6745012.1"/>
    <property type="molecule type" value="Transcribed_RNA"/>
</dbReference>
<name>A0A8D8ZFB5_9HEMI</name>
<evidence type="ECO:0000313" key="1">
    <source>
        <dbReference type="EMBL" id="CAG6745012.1"/>
    </source>
</evidence>
<reference evidence="1" key="1">
    <citation type="submission" date="2021-05" db="EMBL/GenBank/DDBJ databases">
        <authorList>
            <person name="Alioto T."/>
            <person name="Alioto T."/>
            <person name="Gomez Garrido J."/>
        </authorList>
    </citation>
    <scope>NUCLEOTIDE SEQUENCE</scope>
</reference>